<evidence type="ECO:0000313" key="2">
    <source>
        <dbReference type="Proteomes" id="UP000401081"/>
    </source>
</evidence>
<reference evidence="1 2" key="1">
    <citation type="submission" date="2019-03" db="EMBL/GenBank/DDBJ databases">
        <authorList>
            <consortium name="Pathogen Informatics"/>
        </authorList>
    </citation>
    <scope>NUCLEOTIDE SEQUENCE [LARGE SCALE GENOMIC DNA]</scope>
    <source>
        <strain evidence="1 2">NCTC12993</strain>
    </source>
</reference>
<evidence type="ECO:0000313" key="1">
    <source>
        <dbReference type="EMBL" id="VFS57919.1"/>
    </source>
</evidence>
<dbReference type="Proteomes" id="UP000401081">
    <property type="component" value="Unassembled WGS sequence"/>
</dbReference>
<keyword evidence="1" id="KW-0456">Lyase</keyword>
<gene>
    <name evidence="1" type="primary">mltD_2</name>
    <name evidence="1" type="ORF">NCTC12993_00860</name>
</gene>
<organism evidence="1 2">
    <name type="scientific">Kluyvera cryocrescens</name>
    <name type="common">Kluyvera citrophila</name>
    <dbReference type="NCBI Taxonomy" id="580"/>
    <lineage>
        <taxon>Bacteria</taxon>
        <taxon>Pseudomonadati</taxon>
        <taxon>Pseudomonadota</taxon>
        <taxon>Gammaproteobacteria</taxon>
        <taxon>Enterobacterales</taxon>
        <taxon>Enterobacteriaceae</taxon>
        <taxon>Kluyvera</taxon>
    </lineage>
</organism>
<dbReference type="EMBL" id="CAADJD010000010">
    <property type="protein sequence ID" value="VFS57919.1"/>
    <property type="molecule type" value="Genomic_DNA"/>
</dbReference>
<dbReference type="AlphaFoldDB" id="A0A485ANB7"/>
<keyword evidence="2" id="KW-1185">Reference proteome</keyword>
<sequence>MYWIAEQVKKRNMPMELVLLPIVESAFDRTQRLVPMPQAFGRSFRAQGEITV</sequence>
<protein>
    <submittedName>
        <fullName evidence="1">Membrane-bound lytic murein transglycosylase D</fullName>
        <ecNumber evidence="1">4.2.2.-</ecNumber>
    </submittedName>
</protein>
<proteinExistence type="predicted"/>
<accession>A0A485ANB7</accession>
<name>A0A485ANB7_KLUCR</name>
<dbReference type="EC" id="4.2.2.-" evidence="1"/>
<dbReference type="GO" id="GO:0016829">
    <property type="term" value="F:lyase activity"/>
    <property type="evidence" value="ECO:0007669"/>
    <property type="project" value="UniProtKB-KW"/>
</dbReference>